<evidence type="ECO:0000313" key="1">
    <source>
        <dbReference type="EMBL" id="KAF6034723.1"/>
    </source>
</evidence>
<dbReference type="Proteomes" id="UP000593567">
    <property type="component" value="Unassembled WGS sequence"/>
</dbReference>
<proteinExistence type="predicted"/>
<evidence type="ECO:0000313" key="2">
    <source>
        <dbReference type="Proteomes" id="UP000593567"/>
    </source>
</evidence>
<organism evidence="1 2">
    <name type="scientific">Bugula neritina</name>
    <name type="common">Brown bryozoan</name>
    <name type="synonym">Sertularia neritina</name>
    <dbReference type="NCBI Taxonomy" id="10212"/>
    <lineage>
        <taxon>Eukaryota</taxon>
        <taxon>Metazoa</taxon>
        <taxon>Spiralia</taxon>
        <taxon>Lophotrochozoa</taxon>
        <taxon>Bryozoa</taxon>
        <taxon>Gymnolaemata</taxon>
        <taxon>Cheilostomatida</taxon>
        <taxon>Flustrina</taxon>
        <taxon>Buguloidea</taxon>
        <taxon>Bugulidae</taxon>
        <taxon>Bugula</taxon>
    </lineage>
</organism>
<keyword evidence="2" id="KW-1185">Reference proteome</keyword>
<reference evidence="1" key="1">
    <citation type="submission" date="2020-06" db="EMBL/GenBank/DDBJ databases">
        <title>Draft genome of Bugula neritina, a colonial animal packing powerful symbionts and potential medicines.</title>
        <authorList>
            <person name="Rayko M."/>
        </authorList>
    </citation>
    <scope>NUCLEOTIDE SEQUENCE [LARGE SCALE GENOMIC DNA]</scope>
    <source>
        <strain evidence="1">Kwan_BN1</strain>
    </source>
</reference>
<dbReference type="EMBL" id="VXIV02001012">
    <property type="protein sequence ID" value="KAF6034723.1"/>
    <property type="molecule type" value="Genomic_DNA"/>
</dbReference>
<gene>
    <name evidence="1" type="ORF">EB796_006970</name>
</gene>
<protein>
    <submittedName>
        <fullName evidence="1">Uncharacterized protein</fullName>
    </submittedName>
</protein>
<name>A0A7J7K911_BUGNE</name>
<dbReference type="AlphaFoldDB" id="A0A7J7K911"/>
<accession>A0A7J7K911</accession>
<comment type="caution">
    <text evidence="1">The sequence shown here is derived from an EMBL/GenBank/DDBJ whole genome shotgun (WGS) entry which is preliminary data.</text>
</comment>
<sequence length="107" mass="11936">MNLLLIKFHCVFSFIDQSTRVGTISQITPPSGGLTMSGLITLSPRKSSLCTSPYTQTGAHKLFTHLGGWLPSQPIRFIEQKLTLFLDVYVYLFCVAMLSSNKICSKY</sequence>